<dbReference type="PIRSF" id="PIRSF006060">
    <property type="entry name" value="AA_transporter"/>
    <property type="match status" value="1"/>
</dbReference>
<dbReference type="InterPro" id="IPR002293">
    <property type="entry name" value="AA/rel_permease1"/>
</dbReference>
<reference evidence="7 8" key="1">
    <citation type="submission" date="2016-05" db="EMBL/GenBank/DDBJ databases">
        <title>Comparative analysis of secretome profiles of manganese(II)-oxidizing ascomycete fungi.</title>
        <authorList>
            <consortium name="DOE Joint Genome Institute"/>
            <person name="Zeiner C.A."/>
            <person name="Purvine S.O."/>
            <person name="Zink E.M."/>
            <person name="Wu S."/>
            <person name="Pasa-Tolic L."/>
            <person name="Chaput D.L."/>
            <person name="Haridas S."/>
            <person name="Grigoriev I.V."/>
            <person name="Santelli C.M."/>
            <person name="Hansel C.M."/>
        </authorList>
    </citation>
    <scope>NUCLEOTIDE SEQUENCE [LARGE SCALE GENOMIC DNA]</scope>
    <source>
        <strain evidence="7 8">SRC1lrK2f</strain>
    </source>
</reference>
<sequence length="526" mass="57136">MSAQKDDDSKENGMSALALQRTVSGKHEQTQAPHQHLDQNFNVLSLISTATSLIATWEALGSTMATGLISGGPVSLVFGYILAVLGTLATALSLSELASMYPSAGGQYYFVVQLAPKKFRTAWGYAAGWISVFAWQTFTASAPFLGATMLQGIIVLNYPDYSYQRWHGTMLYWAFLGLATLVNVFAIKSLPWVLHATFLLHVVLWLILVVVICVISPTKHTAEFVFTTYVNESGWSSDGVAFSIGLLSSTYVLAGYDSATHLTEEIKDPERNVPRAMLASIIINGAIGFGWLLVILFCMGDITEAMETTTGYPIIEIFFQISRSNAAASAMTCALIVMAALATVPLVLTASRMLWSFAQDAGLPYSKTLSRVSERHHVPLSAIAVTSVFLILIGLLNIGSTTAFNAIVSLGTVALYISYLMPIVLIFYRRIARPSSLLYGPFRLGKLGIAINLVSIVYTVYVSIFLLFPPYQPVTAQNMNYAPVVLGGVLILSAVWWFIKGKNEFVGPVMDTIEGRPALSGAQRDV</sequence>
<dbReference type="EMBL" id="KV441471">
    <property type="protein sequence ID" value="OAG24587.1"/>
    <property type="molecule type" value="Genomic_DNA"/>
</dbReference>
<dbReference type="KEGG" id="aalt:CC77DRAFT_533279"/>
<dbReference type="GO" id="GO:0016020">
    <property type="term" value="C:membrane"/>
    <property type="evidence" value="ECO:0007669"/>
    <property type="project" value="UniProtKB-SubCell"/>
</dbReference>
<evidence type="ECO:0000256" key="4">
    <source>
        <dbReference type="ARBA" id="ARBA00022989"/>
    </source>
</evidence>
<proteinExistence type="predicted"/>
<feature type="transmembrane region" description="Helical" evidence="6">
    <location>
        <begin position="193"/>
        <end position="215"/>
    </location>
</feature>
<keyword evidence="5 6" id="KW-0472">Membrane</keyword>
<dbReference type="AlphaFoldDB" id="A0A177DY45"/>
<evidence type="ECO:0000313" key="7">
    <source>
        <dbReference type="EMBL" id="OAG24587.1"/>
    </source>
</evidence>
<feature type="transmembrane region" description="Helical" evidence="6">
    <location>
        <begin position="404"/>
        <end position="428"/>
    </location>
</feature>
<protein>
    <submittedName>
        <fullName evidence="7">Amino acid transporter</fullName>
    </submittedName>
</protein>
<dbReference type="Proteomes" id="UP000077248">
    <property type="component" value="Unassembled WGS sequence"/>
</dbReference>
<feature type="transmembrane region" description="Helical" evidence="6">
    <location>
        <begin position="326"/>
        <end position="348"/>
    </location>
</feature>
<evidence type="ECO:0000313" key="8">
    <source>
        <dbReference type="Proteomes" id="UP000077248"/>
    </source>
</evidence>
<evidence type="ECO:0000256" key="5">
    <source>
        <dbReference type="ARBA" id="ARBA00023136"/>
    </source>
</evidence>
<dbReference type="OMA" id="MVATCVN"/>
<keyword evidence="3 6" id="KW-0812">Transmembrane</keyword>
<keyword evidence="8" id="KW-1185">Reference proteome</keyword>
<keyword evidence="2" id="KW-0813">Transport</keyword>
<dbReference type="Gene3D" id="1.20.1740.10">
    <property type="entry name" value="Amino acid/polyamine transporter I"/>
    <property type="match status" value="1"/>
</dbReference>
<gene>
    <name evidence="7" type="ORF">CC77DRAFT_533279</name>
</gene>
<dbReference type="VEuPathDB" id="FungiDB:CC77DRAFT_533279"/>
<dbReference type="GO" id="GO:0022857">
    <property type="term" value="F:transmembrane transporter activity"/>
    <property type="evidence" value="ECO:0007669"/>
    <property type="project" value="InterPro"/>
</dbReference>
<dbReference type="RefSeq" id="XP_018390008.1">
    <property type="nucleotide sequence ID" value="XM_018532047.1"/>
</dbReference>
<feature type="transmembrane region" description="Helical" evidence="6">
    <location>
        <begin position="276"/>
        <end position="297"/>
    </location>
</feature>
<comment type="subcellular location">
    <subcellularLocation>
        <location evidence="1">Membrane</location>
        <topology evidence="1">Multi-pass membrane protein</topology>
    </subcellularLocation>
</comment>
<feature type="transmembrane region" description="Helical" evidence="6">
    <location>
        <begin position="449"/>
        <end position="468"/>
    </location>
</feature>
<name>A0A177DY45_ALTAL</name>
<evidence type="ECO:0000256" key="1">
    <source>
        <dbReference type="ARBA" id="ARBA00004141"/>
    </source>
</evidence>
<evidence type="ECO:0000256" key="2">
    <source>
        <dbReference type="ARBA" id="ARBA00022448"/>
    </source>
</evidence>
<feature type="transmembrane region" description="Helical" evidence="6">
    <location>
        <begin position="378"/>
        <end position="398"/>
    </location>
</feature>
<feature type="transmembrane region" description="Helical" evidence="6">
    <location>
        <begin position="480"/>
        <end position="499"/>
    </location>
</feature>
<feature type="transmembrane region" description="Helical" evidence="6">
    <location>
        <begin position="72"/>
        <end position="94"/>
    </location>
</feature>
<evidence type="ECO:0000256" key="3">
    <source>
        <dbReference type="ARBA" id="ARBA00022692"/>
    </source>
</evidence>
<dbReference type="PANTHER" id="PTHR45649">
    <property type="entry name" value="AMINO-ACID PERMEASE BAT1"/>
    <property type="match status" value="1"/>
</dbReference>
<feature type="transmembrane region" description="Helical" evidence="6">
    <location>
        <begin position="133"/>
        <end position="158"/>
    </location>
</feature>
<dbReference type="PANTHER" id="PTHR45649:SF5">
    <property type="entry name" value="GABA TRANSPORTER (EUROFUNG)-RELATED"/>
    <property type="match status" value="1"/>
</dbReference>
<dbReference type="Pfam" id="PF13520">
    <property type="entry name" value="AA_permease_2"/>
    <property type="match status" value="1"/>
</dbReference>
<feature type="transmembrane region" description="Helical" evidence="6">
    <location>
        <begin position="170"/>
        <end position="187"/>
    </location>
</feature>
<organism evidence="7 8">
    <name type="scientific">Alternaria alternata</name>
    <name type="common">Alternaria rot fungus</name>
    <name type="synonym">Torula alternata</name>
    <dbReference type="NCBI Taxonomy" id="5599"/>
    <lineage>
        <taxon>Eukaryota</taxon>
        <taxon>Fungi</taxon>
        <taxon>Dikarya</taxon>
        <taxon>Ascomycota</taxon>
        <taxon>Pezizomycotina</taxon>
        <taxon>Dothideomycetes</taxon>
        <taxon>Pleosporomycetidae</taxon>
        <taxon>Pleosporales</taxon>
        <taxon>Pleosporineae</taxon>
        <taxon>Pleosporaceae</taxon>
        <taxon>Alternaria</taxon>
        <taxon>Alternaria sect. Alternaria</taxon>
        <taxon>Alternaria alternata complex</taxon>
    </lineage>
</organism>
<evidence type="ECO:0000256" key="6">
    <source>
        <dbReference type="SAM" id="Phobius"/>
    </source>
</evidence>
<dbReference type="GeneID" id="29117641"/>
<keyword evidence="4 6" id="KW-1133">Transmembrane helix</keyword>
<accession>A0A177DY45</accession>